<keyword evidence="3" id="KW-1185">Reference proteome</keyword>
<organism evidence="2 3">
    <name type="scientific">Simiduia curdlanivorans</name>
    <dbReference type="NCBI Taxonomy" id="1492769"/>
    <lineage>
        <taxon>Bacteria</taxon>
        <taxon>Pseudomonadati</taxon>
        <taxon>Pseudomonadota</taxon>
        <taxon>Gammaproteobacteria</taxon>
        <taxon>Cellvibrionales</taxon>
        <taxon>Cellvibrionaceae</taxon>
        <taxon>Simiduia</taxon>
    </lineage>
</organism>
<feature type="transmembrane region" description="Helical" evidence="1">
    <location>
        <begin position="101"/>
        <end position="121"/>
    </location>
</feature>
<dbReference type="EMBL" id="JBHSCX010000005">
    <property type="protein sequence ID" value="MFC4362244.1"/>
    <property type="molecule type" value="Genomic_DNA"/>
</dbReference>
<keyword evidence="1" id="KW-0812">Transmembrane</keyword>
<reference evidence="3" key="1">
    <citation type="journal article" date="2019" name="Int. J. Syst. Evol. Microbiol.">
        <title>The Global Catalogue of Microorganisms (GCM) 10K type strain sequencing project: providing services to taxonomists for standard genome sequencing and annotation.</title>
        <authorList>
            <consortium name="The Broad Institute Genomics Platform"/>
            <consortium name="The Broad Institute Genome Sequencing Center for Infectious Disease"/>
            <person name="Wu L."/>
            <person name="Ma J."/>
        </authorList>
    </citation>
    <scope>NUCLEOTIDE SEQUENCE [LARGE SCALE GENOMIC DNA]</scope>
    <source>
        <strain evidence="3">CECT 8570</strain>
    </source>
</reference>
<gene>
    <name evidence="2" type="ORF">ACFOX3_08020</name>
</gene>
<proteinExistence type="predicted"/>
<feature type="transmembrane region" description="Helical" evidence="1">
    <location>
        <begin position="7"/>
        <end position="27"/>
    </location>
</feature>
<evidence type="ECO:0000313" key="3">
    <source>
        <dbReference type="Proteomes" id="UP001595840"/>
    </source>
</evidence>
<evidence type="ECO:0008006" key="4">
    <source>
        <dbReference type="Google" id="ProtNLM"/>
    </source>
</evidence>
<evidence type="ECO:0000313" key="2">
    <source>
        <dbReference type="EMBL" id="MFC4362244.1"/>
    </source>
</evidence>
<sequence length="129" mass="13800">MNIVPKICLVLIASSLAILFASMGYWLRLDGSEFQLAQKIAAISSTVQAGVEYHEPTMVPGDDGVTEVRAIAIALASAVLLSVFSFVVATASRVKYGQYRLYLPLAFCSLILAVGIIYVGLRAGIQFSV</sequence>
<keyword evidence="1" id="KW-0472">Membrane</keyword>
<keyword evidence="1" id="KW-1133">Transmembrane helix</keyword>
<accession>A0ABV8V5D2</accession>
<name>A0ABV8V5D2_9GAMM</name>
<feature type="transmembrane region" description="Helical" evidence="1">
    <location>
        <begin position="68"/>
        <end position="89"/>
    </location>
</feature>
<evidence type="ECO:0000256" key="1">
    <source>
        <dbReference type="SAM" id="Phobius"/>
    </source>
</evidence>
<dbReference type="Proteomes" id="UP001595840">
    <property type="component" value="Unassembled WGS sequence"/>
</dbReference>
<protein>
    <recommendedName>
        <fullName evidence="4">Transmembrane protein</fullName>
    </recommendedName>
</protein>
<dbReference type="RefSeq" id="WP_290265534.1">
    <property type="nucleotide sequence ID" value="NZ_JAUFQG010000006.1"/>
</dbReference>
<comment type="caution">
    <text evidence="2">The sequence shown here is derived from an EMBL/GenBank/DDBJ whole genome shotgun (WGS) entry which is preliminary data.</text>
</comment>